<protein>
    <recommendedName>
        <fullName evidence="3">Peptidoglycan hydrolase PcsB coiled-coil domain-containing protein</fullName>
    </recommendedName>
</protein>
<dbReference type="Gene3D" id="6.10.250.3150">
    <property type="match status" value="1"/>
</dbReference>
<dbReference type="InterPro" id="IPR057309">
    <property type="entry name" value="PcsB_CC"/>
</dbReference>
<dbReference type="Proteomes" id="UP000295418">
    <property type="component" value="Unassembled WGS sequence"/>
</dbReference>
<dbReference type="AlphaFoldDB" id="A0A4R4E7M1"/>
<evidence type="ECO:0000313" key="4">
    <source>
        <dbReference type="EMBL" id="TCZ75559.1"/>
    </source>
</evidence>
<feature type="domain" description="Peptidoglycan hydrolase PcsB coiled-coil" evidence="3">
    <location>
        <begin position="96"/>
        <end position="148"/>
    </location>
</feature>
<evidence type="ECO:0000259" key="3">
    <source>
        <dbReference type="Pfam" id="PF24568"/>
    </source>
</evidence>
<dbReference type="RefSeq" id="WP_132419239.1">
    <property type="nucleotide sequence ID" value="NZ_SKFG01000018.1"/>
</dbReference>
<evidence type="ECO:0000256" key="2">
    <source>
        <dbReference type="SAM" id="Coils"/>
    </source>
</evidence>
<proteinExistence type="predicted"/>
<comment type="caution">
    <text evidence="4">The sequence shown here is derived from an EMBL/GenBank/DDBJ whole genome shotgun (WGS) entry which is preliminary data.</text>
</comment>
<reference evidence="4 5" key="1">
    <citation type="submission" date="2019-03" db="EMBL/GenBank/DDBJ databases">
        <authorList>
            <person name="Kim M.K.M."/>
        </authorList>
    </citation>
    <scope>NUCLEOTIDE SEQUENCE [LARGE SCALE GENOMIC DNA]</scope>
    <source>
        <strain evidence="4 5">18JY21-1</strain>
    </source>
</reference>
<dbReference type="Pfam" id="PF24568">
    <property type="entry name" value="CC_PcsB"/>
    <property type="match status" value="1"/>
</dbReference>
<feature type="coiled-coil region" evidence="2">
    <location>
        <begin position="25"/>
        <end position="69"/>
    </location>
</feature>
<keyword evidence="1" id="KW-0732">Signal</keyword>
<evidence type="ECO:0000313" key="5">
    <source>
        <dbReference type="Proteomes" id="UP000295418"/>
    </source>
</evidence>
<dbReference type="EMBL" id="SKFG01000018">
    <property type="protein sequence ID" value="TCZ75559.1"/>
    <property type="molecule type" value="Genomic_DNA"/>
</dbReference>
<gene>
    <name evidence="4" type="ORF">E0485_16830</name>
</gene>
<keyword evidence="5" id="KW-1185">Reference proteome</keyword>
<organism evidence="4 5">
    <name type="scientific">Paenibacillus albiflavus</name>
    <dbReference type="NCBI Taxonomy" id="2545760"/>
    <lineage>
        <taxon>Bacteria</taxon>
        <taxon>Bacillati</taxon>
        <taxon>Bacillota</taxon>
        <taxon>Bacilli</taxon>
        <taxon>Bacillales</taxon>
        <taxon>Paenibacillaceae</taxon>
        <taxon>Paenibacillus</taxon>
    </lineage>
</organism>
<name>A0A4R4E7M1_9BACL</name>
<evidence type="ECO:0000256" key="1">
    <source>
        <dbReference type="ARBA" id="ARBA00022729"/>
    </source>
</evidence>
<dbReference type="OrthoDB" id="2657928at2"/>
<feature type="coiled-coil region" evidence="2">
    <location>
        <begin position="140"/>
        <end position="205"/>
    </location>
</feature>
<accession>A0A4R4E7M1</accession>
<keyword evidence="2" id="KW-0175">Coiled coil</keyword>
<sequence length="360" mass="41221">MKGFLRIFLCLLLMFICISPLIIGANAEEKSISTEEADIRELLQKSLTIQEIDRELERLTAKDAKLVQAMSDNETLINQQKEEMKGVKDKAGKILRSYYTGDRPSIIQVLLTADSLSDLFKTLEYMNMIVTHDSRVLTSYKSSQEKLQTLQQELAKQRDELATAKADYIAQKERILLLQAELDNLLAQSDNKDKLIEQINALNDQWRTKGLPLFNQYLTELSKSMSSFTELLSKDNFKLTSLNSAEFIISDAQLNQFLRSKNKVFDNLNFTFENDYFIAEGHEDDIQVSIKGTYTLHEDKIKFELLGLTFNQFDLPDTTIKDLNEQYTLGIDPSQFSSIFTADGVVVEQGKITIKLKMKF</sequence>